<reference evidence="1 2" key="1">
    <citation type="submission" date="2016-03" db="EMBL/GenBank/DDBJ databases">
        <title>Comparative genomics of the ectomycorrhizal sister species Rhizopogon vinicolor and Rhizopogon vesiculosus (Basidiomycota: Boletales) reveals a divergence of the mating type B locus.</title>
        <authorList>
            <person name="Mujic A.B."/>
            <person name="Kuo A."/>
            <person name="Tritt A."/>
            <person name="Lipzen A."/>
            <person name="Chen C."/>
            <person name="Johnson J."/>
            <person name="Sharma A."/>
            <person name="Barry K."/>
            <person name="Grigoriev I.V."/>
            <person name="Spatafora J.W."/>
        </authorList>
    </citation>
    <scope>NUCLEOTIDE SEQUENCE [LARGE SCALE GENOMIC DNA]</scope>
    <source>
        <strain evidence="1 2">AM-OR11-056</strain>
    </source>
</reference>
<dbReference type="Proteomes" id="UP000183567">
    <property type="component" value="Unassembled WGS sequence"/>
</dbReference>
<evidence type="ECO:0000313" key="1">
    <source>
        <dbReference type="EMBL" id="OJA10473.1"/>
    </source>
</evidence>
<dbReference type="EMBL" id="LVVM01005460">
    <property type="protein sequence ID" value="OJA10473.1"/>
    <property type="molecule type" value="Genomic_DNA"/>
</dbReference>
<protein>
    <submittedName>
        <fullName evidence="1">Uncharacterized protein</fullName>
    </submittedName>
</protein>
<evidence type="ECO:0000313" key="2">
    <source>
        <dbReference type="Proteomes" id="UP000183567"/>
    </source>
</evidence>
<dbReference type="AlphaFoldDB" id="A0A1J8QA30"/>
<comment type="caution">
    <text evidence="1">The sequence shown here is derived from an EMBL/GenBank/DDBJ whole genome shotgun (WGS) entry which is preliminary data.</text>
</comment>
<dbReference type="OrthoDB" id="10429152at2759"/>
<sequence length="51" mass="5648">MAFTLGTMGSLESQGAFHLRVEGDLVFNNVSFYYPTNPDVSVLNRMSIHIA</sequence>
<name>A0A1J8QA30_9AGAM</name>
<accession>A0A1J8QA30</accession>
<dbReference type="STRING" id="180088.A0A1J8QA30"/>
<organism evidence="1 2">
    <name type="scientific">Rhizopogon vesiculosus</name>
    <dbReference type="NCBI Taxonomy" id="180088"/>
    <lineage>
        <taxon>Eukaryota</taxon>
        <taxon>Fungi</taxon>
        <taxon>Dikarya</taxon>
        <taxon>Basidiomycota</taxon>
        <taxon>Agaricomycotina</taxon>
        <taxon>Agaricomycetes</taxon>
        <taxon>Agaricomycetidae</taxon>
        <taxon>Boletales</taxon>
        <taxon>Suillineae</taxon>
        <taxon>Rhizopogonaceae</taxon>
        <taxon>Rhizopogon</taxon>
    </lineage>
</organism>
<dbReference type="Gene3D" id="3.40.50.300">
    <property type="entry name" value="P-loop containing nucleotide triphosphate hydrolases"/>
    <property type="match status" value="1"/>
</dbReference>
<keyword evidence="2" id="KW-1185">Reference proteome</keyword>
<dbReference type="InterPro" id="IPR027417">
    <property type="entry name" value="P-loop_NTPase"/>
</dbReference>
<gene>
    <name evidence="1" type="ORF">AZE42_09333</name>
</gene>
<proteinExistence type="predicted"/>